<name>A0ABS7BXN8_9BACL</name>
<protein>
    <submittedName>
        <fullName evidence="1">Uncharacterized protein</fullName>
    </submittedName>
</protein>
<sequence length="85" mass="9695">EEAVIRFAIWKLNPGSSEQRTAALSLNEDRYRKSGKQEYLDRCRELSGLCHAAAAHPLQKHTTEIIRSKRISPGMLDEIDRFLNG</sequence>
<feature type="non-terminal residue" evidence="1">
    <location>
        <position position="1"/>
    </location>
</feature>
<evidence type="ECO:0000313" key="1">
    <source>
        <dbReference type="EMBL" id="MBW7453417.1"/>
    </source>
</evidence>
<organism evidence="1 2">
    <name type="scientific">Paenibacillus sepulcri</name>
    <dbReference type="NCBI Taxonomy" id="359917"/>
    <lineage>
        <taxon>Bacteria</taxon>
        <taxon>Bacillati</taxon>
        <taxon>Bacillota</taxon>
        <taxon>Bacilli</taxon>
        <taxon>Bacillales</taxon>
        <taxon>Paenibacillaceae</taxon>
        <taxon>Paenibacillus</taxon>
    </lineage>
</organism>
<gene>
    <name evidence="1" type="ORF">K0U00_05130</name>
</gene>
<proteinExistence type="predicted"/>
<accession>A0ABS7BXN8</accession>
<dbReference type="Proteomes" id="UP001519887">
    <property type="component" value="Unassembled WGS sequence"/>
</dbReference>
<keyword evidence="2" id="KW-1185">Reference proteome</keyword>
<evidence type="ECO:0000313" key="2">
    <source>
        <dbReference type="Proteomes" id="UP001519887"/>
    </source>
</evidence>
<comment type="caution">
    <text evidence="1">The sequence shown here is derived from an EMBL/GenBank/DDBJ whole genome shotgun (WGS) entry which is preliminary data.</text>
</comment>
<reference evidence="1 2" key="1">
    <citation type="submission" date="2021-07" db="EMBL/GenBank/DDBJ databases">
        <title>Paenibacillus radiodurans sp. nov., isolated from the southeastern edge of Tengger Desert.</title>
        <authorList>
            <person name="Zhang G."/>
        </authorList>
    </citation>
    <scope>NUCLEOTIDE SEQUENCE [LARGE SCALE GENOMIC DNA]</scope>
    <source>
        <strain evidence="1 2">CCM 7311</strain>
    </source>
</reference>
<dbReference type="EMBL" id="JAHZIK010000072">
    <property type="protein sequence ID" value="MBW7453417.1"/>
    <property type="molecule type" value="Genomic_DNA"/>
</dbReference>